<sequence>MRASGVGDSWRGRPLLALGVRAVQYGVPLLLGTILARVSVALLADHTTTLVAAGVGLAVAVVTSLAASRASMRLAPLAVLLQMTMIFPDRAPSRVKVARRSTSAKELRQLLASRDATAQEAAVTMLALVTALSRHDKHTRGHSERVRLFCDLLSNELGLSEGDRGRLRWVALIHDIGKLQVSALILNKPGALDDDEWTAIRAHPTAGALLAHPLAEWLGPWYSGIIQHHERFDGTGYPMGLAGEEISLAGRAVAVVDAFETMTAARSYKAARTVVAARAELTRCAGTHFDPTIVRAFLAIALPRLLWSVGPLAFLLNAPFLKWVGDGGARLADVAGATAHGAASAAGVTALVVASGSLPTAVAGTPAPAPAPTVSVVASSGLHGAGRTLTAPSRGTSTPALGHPAPTKAPTPTDAARSGRPAAKQPPAKASKKPRAATPPKAPKPKTAKPKAPKPAMAPKAKVPKAMLPKAKLPKAKLPRPTKVPKLRNHHKSERDDRAPSAPSSPQDRA</sequence>
<dbReference type="PANTHER" id="PTHR45228:SF4">
    <property type="entry name" value="LIPOPROTEIN"/>
    <property type="match status" value="1"/>
</dbReference>
<dbReference type="SMART" id="SM00471">
    <property type="entry name" value="HDc"/>
    <property type="match status" value="1"/>
</dbReference>
<reference evidence="5" key="1">
    <citation type="journal article" date="2019" name="Int. J. Syst. Evol. Microbiol.">
        <title>The Global Catalogue of Microorganisms (GCM) 10K type strain sequencing project: providing services to taxonomists for standard genome sequencing and annotation.</title>
        <authorList>
            <consortium name="The Broad Institute Genomics Platform"/>
            <consortium name="The Broad Institute Genome Sequencing Center for Infectious Disease"/>
            <person name="Wu L."/>
            <person name="Ma J."/>
        </authorList>
    </citation>
    <scope>NUCLEOTIDE SEQUENCE [LARGE SCALE GENOMIC DNA]</scope>
    <source>
        <strain evidence="5">KACC 14249</strain>
    </source>
</reference>
<dbReference type="RefSeq" id="WP_345718183.1">
    <property type="nucleotide sequence ID" value="NZ_BAABFP010000008.1"/>
</dbReference>
<evidence type="ECO:0000256" key="2">
    <source>
        <dbReference type="SAM" id="Phobius"/>
    </source>
</evidence>
<organism evidence="4 5">
    <name type="scientific">Angustibacter luteus</name>
    <dbReference type="NCBI Taxonomy" id="658456"/>
    <lineage>
        <taxon>Bacteria</taxon>
        <taxon>Bacillati</taxon>
        <taxon>Actinomycetota</taxon>
        <taxon>Actinomycetes</taxon>
        <taxon>Kineosporiales</taxon>
        <taxon>Kineosporiaceae</taxon>
    </lineage>
</organism>
<dbReference type="EMBL" id="JBHSRD010000003">
    <property type="protein sequence ID" value="MFC6006706.1"/>
    <property type="molecule type" value="Genomic_DNA"/>
</dbReference>
<keyword evidence="2" id="KW-0812">Transmembrane</keyword>
<dbReference type="CDD" id="cd00077">
    <property type="entry name" value="HDc"/>
    <property type="match status" value="1"/>
</dbReference>
<evidence type="ECO:0000256" key="1">
    <source>
        <dbReference type="SAM" id="MobiDB-lite"/>
    </source>
</evidence>
<dbReference type="InterPro" id="IPR003607">
    <property type="entry name" value="HD/PDEase_dom"/>
</dbReference>
<dbReference type="InterPro" id="IPR052020">
    <property type="entry name" value="Cyclic_di-GMP/3'3'-cGAMP_PDE"/>
</dbReference>
<evidence type="ECO:0000313" key="5">
    <source>
        <dbReference type="Proteomes" id="UP001596189"/>
    </source>
</evidence>
<keyword evidence="2" id="KW-1133">Transmembrane helix</keyword>
<feature type="compositionally biased region" description="Basic residues" evidence="1">
    <location>
        <begin position="472"/>
        <end position="492"/>
    </location>
</feature>
<evidence type="ECO:0000259" key="3">
    <source>
        <dbReference type="PROSITE" id="PS51832"/>
    </source>
</evidence>
<gene>
    <name evidence="4" type="ORF">ACFQDO_06130</name>
</gene>
<feature type="transmembrane region" description="Helical" evidence="2">
    <location>
        <begin position="50"/>
        <end position="68"/>
    </location>
</feature>
<dbReference type="Pfam" id="PF13487">
    <property type="entry name" value="HD_5"/>
    <property type="match status" value="1"/>
</dbReference>
<accession>A0ABW1JCC9</accession>
<evidence type="ECO:0000313" key="4">
    <source>
        <dbReference type="EMBL" id="MFC6006706.1"/>
    </source>
</evidence>
<dbReference type="InterPro" id="IPR037522">
    <property type="entry name" value="HD_GYP_dom"/>
</dbReference>
<proteinExistence type="predicted"/>
<feature type="compositionally biased region" description="Polar residues" evidence="1">
    <location>
        <begin position="390"/>
        <end position="399"/>
    </location>
</feature>
<protein>
    <submittedName>
        <fullName evidence="4">HD domain-containing phosphohydrolase</fullName>
    </submittedName>
</protein>
<dbReference type="SUPFAM" id="SSF109604">
    <property type="entry name" value="HD-domain/PDEase-like"/>
    <property type="match status" value="1"/>
</dbReference>
<feature type="compositionally biased region" description="Low complexity" evidence="1">
    <location>
        <begin position="454"/>
        <end position="471"/>
    </location>
</feature>
<comment type="caution">
    <text evidence="4">The sequence shown here is derived from an EMBL/GenBank/DDBJ whole genome shotgun (WGS) entry which is preliminary data.</text>
</comment>
<dbReference type="PROSITE" id="PS51832">
    <property type="entry name" value="HD_GYP"/>
    <property type="match status" value="1"/>
</dbReference>
<name>A0ABW1JCC9_9ACTN</name>
<feature type="domain" description="HD-GYP" evidence="3">
    <location>
        <begin position="117"/>
        <end position="313"/>
    </location>
</feature>
<feature type="transmembrane region" description="Helical" evidence="2">
    <location>
        <begin position="22"/>
        <end position="43"/>
    </location>
</feature>
<keyword evidence="5" id="KW-1185">Reference proteome</keyword>
<dbReference type="PANTHER" id="PTHR45228">
    <property type="entry name" value="CYCLIC DI-GMP PHOSPHODIESTERASE TM_0186-RELATED"/>
    <property type="match status" value="1"/>
</dbReference>
<dbReference type="Proteomes" id="UP001596189">
    <property type="component" value="Unassembled WGS sequence"/>
</dbReference>
<keyword evidence="2" id="KW-0472">Membrane</keyword>
<feature type="region of interest" description="Disordered" evidence="1">
    <location>
        <begin position="385"/>
        <end position="510"/>
    </location>
</feature>
<feature type="compositionally biased region" description="Basic residues" evidence="1">
    <location>
        <begin position="443"/>
        <end position="452"/>
    </location>
</feature>
<feature type="compositionally biased region" description="Low complexity" evidence="1">
    <location>
        <begin position="404"/>
        <end position="429"/>
    </location>
</feature>
<dbReference type="Gene3D" id="1.10.3210.10">
    <property type="entry name" value="Hypothetical protein af1432"/>
    <property type="match status" value="1"/>
</dbReference>